<dbReference type="InterPro" id="IPR036420">
    <property type="entry name" value="BRCT_dom_sf"/>
</dbReference>
<dbReference type="CDD" id="cd17745">
    <property type="entry name" value="BRCT_p53bp1_rpt1"/>
    <property type="match status" value="1"/>
</dbReference>
<accession>A0A3M6VF01</accession>
<proteinExistence type="predicted"/>
<feature type="region of interest" description="Disordered" evidence="4">
    <location>
        <begin position="319"/>
        <end position="338"/>
    </location>
</feature>
<feature type="domain" description="BRCT" evidence="5">
    <location>
        <begin position="771"/>
        <end position="872"/>
    </location>
</feature>
<keyword evidence="3" id="KW-0539">Nucleus</keyword>
<dbReference type="PROSITE" id="PS50172">
    <property type="entry name" value="BRCT"/>
    <property type="match status" value="2"/>
</dbReference>
<feature type="compositionally biased region" description="Polar residues" evidence="4">
    <location>
        <begin position="546"/>
        <end position="561"/>
    </location>
</feature>
<dbReference type="VEuPathDB" id="FungiDB:DD237_005225"/>
<dbReference type="GO" id="GO:0000077">
    <property type="term" value="P:DNA damage checkpoint signaling"/>
    <property type="evidence" value="ECO:0007669"/>
    <property type="project" value="TreeGrafter"/>
</dbReference>
<dbReference type="SUPFAM" id="SSF52113">
    <property type="entry name" value="BRCT domain"/>
    <property type="match status" value="1"/>
</dbReference>
<dbReference type="STRING" id="542832.A0A3M6VF01"/>
<dbReference type="CDD" id="cd17724">
    <property type="entry name" value="BRCT_p53bp1_rpt2"/>
    <property type="match status" value="1"/>
</dbReference>
<dbReference type="PANTHER" id="PTHR15321:SF3">
    <property type="entry name" value="TP53-BINDING PROTEIN 1"/>
    <property type="match status" value="1"/>
</dbReference>
<keyword evidence="2" id="KW-0227">DNA damage</keyword>
<dbReference type="PANTHER" id="PTHR15321">
    <property type="entry name" value="TUMOR SUPPRESSOR P53-BINDING PROTEIN 1"/>
    <property type="match status" value="1"/>
</dbReference>
<name>A0A3M6VF01_9STRA</name>
<feature type="compositionally biased region" description="Low complexity" evidence="4">
    <location>
        <begin position="626"/>
        <end position="639"/>
    </location>
</feature>
<dbReference type="AlphaFoldDB" id="A0A3M6VF01"/>
<dbReference type="InterPro" id="IPR001357">
    <property type="entry name" value="BRCT_dom"/>
</dbReference>
<feature type="region of interest" description="Disordered" evidence="4">
    <location>
        <begin position="343"/>
        <end position="391"/>
    </location>
</feature>
<sequence>MESPPASFDSRHLSDVSFARPDSPFKCLSDISPESQQCSADPNAFLGFYVPSKTKNMDVRLLSDSEQQQSKKETLKLVLDLEVTTDDVARKMDDIQAVTDSTSDNLFNTLFTGDPPDSGNGIKSVTLMAETKKHLATKDQVSEVWTIRTDQEKKRSLNSPRSMFKSMDNAWKARKKQKRVDKYETTQVQEDGKTDKLCDTDEVIRAFSKNREELVSSDFQTAYTSSTCLMNDATVNEVEKKRLMLEPEENTDKIVITEDSDRETDYEDELECTQPLIEETFYADETCNYEGRDDADTEVYPSSENDTLLYGADCVLEEDRKHEKTSSERTNVANVDYSREKHSVVVSISGRTNPQRSGEDEVTSREGSQGTQQDYLTPRVSPCRVGQSDRSEVNDELITIVDSNDNVEQITKTSQSDDDQDECVPTQPSKLRTEDECVVKPKSLSKQNGKESDKLLAKSQTRVPDSQRKSIRSLEFSSIVPESQEGEPYSSAILSGNSTRAAKRLDAFTGSNRQSPIDSSMRLVCLPTLTPTQQSDDDINAPQVAIDNQTSPKRRTMSSLQPDLPSNKKKPKTISQVSGLQCQTVSTPIAKQRNNGVVSPDNNTSSQRSNGSSSQTPRHRVRRNSRSAQSTPSSTPTARTRVRTLTPVPSQRTYVSRSRTLFKYKFEFCLTGFVKNGEKNLKELIEGHGGKIPERYQDVLFKANQKAVVIATPISWRKRKFMQAVACGIPVVHTDWIKDCIEAGHVIPFDGYRVPIGYSVTTRKFECFPPKELRIFEGLSFGIASDVAQMSKSETKDKAKLMAFILKACGAEAVYENLSTRDSIDVDVMLCDEYTPTCRYYKTMRHIPVKGFQWVTECMILQQLLDPEEPGFEPLRVGSEDVFAASAEIGDSDNTTLKLYKGELVMADIAGSIADHYLLFNVCEILSIHMRGRKDGDSQSKRKDCKESRVILRVGILKREPYNPELSKPFVKVLDISSFQVKRRVVAISKEHYSQLKYKDESIFSLEDEPLDTSDWRTLLQNLHFLLDNETEGEALTWCGNGTQFLIQRTREVRLAKQLGLRVCSLHQVLETLNFECQEADHWNYAIYRHDCFVLGRPEKIEQIPSHNMPLFSTDKDVVMPSVAYSSALKPLEVRLSLSDTRSQSWEVTIAPSVLPHPTFDATDVSCYHESSSTENSWGDMFDESDQGSDHDMNSPLWWSQRSDFSSICTDDLSDMDTLSQISTYYT</sequence>
<dbReference type="Pfam" id="PF16589">
    <property type="entry name" value="BRCT_2"/>
    <property type="match status" value="1"/>
</dbReference>
<evidence type="ECO:0000256" key="3">
    <source>
        <dbReference type="ARBA" id="ARBA00023242"/>
    </source>
</evidence>
<evidence type="ECO:0000256" key="1">
    <source>
        <dbReference type="ARBA" id="ARBA00004123"/>
    </source>
</evidence>
<dbReference type="GO" id="GO:0045944">
    <property type="term" value="P:positive regulation of transcription by RNA polymerase II"/>
    <property type="evidence" value="ECO:0007669"/>
    <property type="project" value="TreeGrafter"/>
</dbReference>
<dbReference type="SMART" id="SM00292">
    <property type="entry name" value="BRCT"/>
    <property type="match status" value="2"/>
</dbReference>
<feature type="compositionally biased region" description="Low complexity" evidence="4">
    <location>
        <begin position="602"/>
        <end position="616"/>
    </location>
</feature>
<dbReference type="GO" id="GO:0005634">
    <property type="term" value="C:nucleus"/>
    <property type="evidence" value="ECO:0007669"/>
    <property type="project" value="UniProtKB-SubCell"/>
</dbReference>
<feature type="compositionally biased region" description="Polar residues" evidence="4">
    <location>
        <begin position="365"/>
        <end position="375"/>
    </location>
</feature>
<dbReference type="Gene3D" id="3.40.50.10190">
    <property type="entry name" value="BRCT domain"/>
    <property type="match status" value="2"/>
</dbReference>
<dbReference type="GO" id="GO:0042393">
    <property type="term" value="F:histone binding"/>
    <property type="evidence" value="ECO:0007669"/>
    <property type="project" value="TreeGrafter"/>
</dbReference>
<protein>
    <recommendedName>
        <fullName evidence="5">BRCT domain-containing protein</fullName>
    </recommendedName>
</protein>
<feature type="region of interest" description="Disordered" evidence="4">
    <location>
        <begin position="1172"/>
        <end position="1193"/>
    </location>
</feature>
<dbReference type="InterPro" id="IPR047249">
    <property type="entry name" value="BRCT_p53bp1-like_rpt1"/>
</dbReference>
<evidence type="ECO:0000313" key="7">
    <source>
        <dbReference type="Proteomes" id="UP000282087"/>
    </source>
</evidence>
<feature type="region of interest" description="Disordered" evidence="4">
    <location>
        <begin position="410"/>
        <end position="471"/>
    </location>
</feature>
<evidence type="ECO:0000259" key="5">
    <source>
        <dbReference type="PROSITE" id="PS50172"/>
    </source>
</evidence>
<dbReference type="Proteomes" id="UP000282087">
    <property type="component" value="Unassembled WGS sequence"/>
</dbReference>
<reference evidence="6 7" key="1">
    <citation type="submission" date="2018-06" db="EMBL/GenBank/DDBJ databases">
        <title>Comparative genomics of downy mildews reveals potential adaptations to biotrophy.</title>
        <authorList>
            <person name="Fletcher K."/>
            <person name="Klosterman S.J."/>
            <person name="Derevnina L."/>
            <person name="Martin F."/>
            <person name="Koike S."/>
            <person name="Reyes Chin-Wo S."/>
            <person name="Mou B."/>
            <person name="Michelmore R."/>
        </authorList>
    </citation>
    <scope>NUCLEOTIDE SEQUENCE [LARGE SCALE GENOMIC DNA]</scope>
    <source>
        <strain evidence="6 7">R14</strain>
    </source>
</reference>
<dbReference type="EMBL" id="QLLG01000346">
    <property type="protein sequence ID" value="RMX64006.1"/>
    <property type="molecule type" value="Genomic_DNA"/>
</dbReference>
<keyword evidence="7" id="KW-1185">Reference proteome</keyword>
<feature type="region of interest" description="Disordered" evidence="4">
    <location>
        <begin position="531"/>
        <end position="650"/>
    </location>
</feature>
<dbReference type="InterPro" id="IPR047250">
    <property type="entry name" value="BRCT_p53bp1-like_rpt2"/>
</dbReference>
<evidence type="ECO:0000256" key="4">
    <source>
        <dbReference type="SAM" id="MobiDB-lite"/>
    </source>
</evidence>
<dbReference type="InterPro" id="IPR047252">
    <property type="entry name" value="TP53BP1-like"/>
</dbReference>
<feature type="domain" description="BRCT" evidence="5">
    <location>
        <begin position="668"/>
        <end position="754"/>
    </location>
</feature>
<feature type="compositionally biased region" description="Polar residues" evidence="4">
    <location>
        <begin position="573"/>
        <end position="601"/>
    </location>
</feature>
<organism evidence="6 7">
    <name type="scientific">Peronospora effusa</name>
    <dbReference type="NCBI Taxonomy" id="542832"/>
    <lineage>
        <taxon>Eukaryota</taxon>
        <taxon>Sar</taxon>
        <taxon>Stramenopiles</taxon>
        <taxon>Oomycota</taxon>
        <taxon>Peronosporomycetes</taxon>
        <taxon>Peronosporales</taxon>
        <taxon>Peronosporaceae</taxon>
        <taxon>Peronospora</taxon>
    </lineage>
</organism>
<gene>
    <name evidence="6" type="ORF">DD238_005067</name>
</gene>
<evidence type="ECO:0000313" key="6">
    <source>
        <dbReference type="EMBL" id="RMX64006.1"/>
    </source>
</evidence>
<comment type="caution">
    <text evidence="6">The sequence shown here is derived from an EMBL/GenBank/DDBJ whole genome shotgun (WGS) entry which is preliminary data.</text>
</comment>
<evidence type="ECO:0000256" key="2">
    <source>
        <dbReference type="ARBA" id="ARBA00022763"/>
    </source>
</evidence>
<comment type="subcellular location">
    <subcellularLocation>
        <location evidence="1">Nucleus</location>
    </subcellularLocation>
</comment>